<evidence type="ECO:0008006" key="4">
    <source>
        <dbReference type="Google" id="ProtNLM"/>
    </source>
</evidence>
<evidence type="ECO:0000313" key="3">
    <source>
        <dbReference type="Proteomes" id="UP000639606"/>
    </source>
</evidence>
<feature type="chain" id="PRO_5039159490" description="Secreted protein" evidence="1">
    <location>
        <begin position="32"/>
        <end position="110"/>
    </location>
</feature>
<gene>
    <name evidence="2" type="ORF">GCM10010185_43640</name>
</gene>
<evidence type="ECO:0000256" key="1">
    <source>
        <dbReference type="SAM" id="SignalP"/>
    </source>
</evidence>
<reference evidence="2" key="2">
    <citation type="submission" date="2020-09" db="EMBL/GenBank/DDBJ databases">
        <authorList>
            <person name="Sun Q."/>
            <person name="Ohkuma M."/>
        </authorList>
    </citation>
    <scope>NUCLEOTIDE SEQUENCE</scope>
    <source>
        <strain evidence="2">JCM 3313</strain>
    </source>
</reference>
<keyword evidence="3" id="KW-1185">Reference proteome</keyword>
<name>A0A918ARK8_9PSEU</name>
<feature type="signal peptide" evidence="1">
    <location>
        <begin position="1"/>
        <end position="31"/>
    </location>
</feature>
<dbReference type="EMBL" id="BMRG01000009">
    <property type="protein sequence ID" value="GGP66285.1"/>
    <property type="molecule type" value="Genomic_DNA"/>
</dbReference>
<evidence type="ECO:0000313" key="2">
    <source>
        <dbReference type="EMBL" id="GGP66285.1"/>
    </source>
</evidence>
<dbReference type="AlphaFoldDB" id="A0A918ARK8"/>
<organism evidence="2 3">
    <name type="scientific">Saccharothrix coeruleofusca</name>
    <dbReference type="NCBI Taxonomy" id="33919"/>
    <lineage>
        <taxon>Bacteria</taxon>
        <taxon>Bacillati</taxon>
        <taxon>Actinomycetota</taxon>
        <taxon>Actinomycetes</taxon>
        <taxon>Pseudonocardiales</taxon>
        <taxon>Pseudonocardiaceae</taxon>
        <taxon>Saccharothrix</taxon>
    </lineage>
</organism>
<proteinExistence type="predicted"/>
<accession>A0A918ARK8</accession>
<comment type="caution">
    <text evidence="2">The sequence shown here is derived from an EMBL/GenBank/DDBJ whole genome shotgun (WGS) entry which is preliminary data.</text>
</comment>
<reference evidence="2" key="1">
    <citation type="journal article" date="2014" name="Int. J. Syst. Evol. Microbiol.">
        <title>Complete genome sequence of Corynebacterium casei LMG S-19264T (=DSM 44701T), isolated from a smear-ripened cheese.</title>
        <authorList>
            <consortium name="US DOE Joint Genome Institute (JGI-PGF)"/>
            <person name="Walter F."/>
            <person name="Albersmeier A."/>
            <person name="Kalinowski J."/>
            <person name="Ruckert C."/>
        </authorList>
    </citation>
    <scope>NUCLEOTIDE SEQUENCE</scope>
    <source>
        <strain evidence="2">JCM 3313</strain>
    </source>
</reference>
<dbReference type="Proteomes" id="UP000639606">
    <property type="component" value="Unassembled WGS sequence"/>
</dbReference>
<protein>
    <recommendedName>
        <fullName evidence="4">Secreted protein</fullName>
    </recommendedName>
</protein>
<dbReference type="RefSeq" id="WP_189225154.1">
    <property type="nucleotide sequence ID" value="NZ_JAGINV010000001.1"/>
</dbReference>
<sequence length="110" mass="11514">MSMQGKWVKLAQTTAALAVVTGGLLSFNAVASAGEVDALGGGCSNLEIIDADRGHGWGCTTTGGSVMRLHGWCNGGPDQYSDWVAGTNMNLWTGGCTFWWDMHTVTTEAS</sequence>
<keyword evidence="1" id="KW-0732">Signal</keyword>